<gene>
    <name evidence="2" type="ORF">K444DRAFT_283939</name>
</gene>
<evidence type="ECO:0000313" key="2">
    <source>
        <dbReference type="EMBL" id="PMD49826.1"/>
    </source>
</evidence>
<feature type="compositionally biased region" description="Polar residues" evidence="1">
    <location>
        <begin position="23"/>
        <end position="35"/>
    </location>
</feature>
<protein>
    <submittedName>
        <fullName evidence="2">Uncharacterized protein</fullName>
    </submittedName>
</protein>
<dbReference type="RefSeq" id="XP_024726730.1">
    <property type="nucleotide sequence ID" value="XM_024871595.1"/>
</dbReference>
<dbReference type="OrthoDB" id="5415512at2759"/>
<dbReference type="EMBL" id="KZ613919">
    <property type="protein sequence ID" value="PMD49826.1"/>
    <property type="molecule type" value="Genomic_DNA"/>
</dbReference>
<dbReference type="Proteomes" id="UP000235371">
    <property type="component" value="Unassembled WGS sequence"/>
</dbReference>
<dbReference type="AlphaFoldDB" id="A0A2J6SGD6"/>
<reference evidence="2 3" key="1">
    <citation type="submission" date="2016-04" db="EMBL/GenBank/DDBJ databases">
        <title>A degradative enzymes factory behind the ericoid mycorrhizal symbiosis.</title>
        <authorList>
            <consortium name="DOE Joint Genome Institute"/>
            <person name="Martino E."/>
            <person name="Morin E."/>
            <person name="Grelet G."/>
            <person name="Kuo A."/>
            <person name="Kohler A."/>
            <person name="Daghino S."/>
            <person name="Barry K."/>
            <person name="Choi C."/>
            <person name="Cichocki N."/>
            <person name="Clum A."/>
            <person name="Copeland A."/>
            <person name="Hainaut M."/>
            <person name="Haridas S."/>
            <person name="Labutti K."/>
            <person name="Lindquist E."/>
            <person name="Lipzen A."/>
            <person name="Khouja H.-R."/>
            <person name="Murat C."/>
            <person name="Ohm R."/>
            <person name="Olson A."/>
            <person name="Spatafora J."/>
            <person name="Veneault-Fourrey C."/>
            <person name="Henrissat B."/>
            <person name="Grigoriev I."/>
            <person name="Martin F."/>
            <person name="Perotto S."/>
        </authorList>
    </citation>
    <scope>NUCLEOTIDE SEQUENCE [LARGE SCALE GENOMIC DNA]</scope>
    <source>
        <strain evidence="2 3">E</strain>
    </source>
</reference>
<evidence type="ECO:0000313" key="3">
    <source>
        <dbReference type="Proteomes" id="UP000235371"/>
    </source>
</evidence>
<keyword evidence="3" id="KW-1185">Reference proteome</keyword>
<dbReference type="InParanoid" id="A0A2J6SGD6"/>
<feature type="region of interest" description="Disordered" evidence="1">
    <location>
        <begin position="158"/>
        <end position="199"/>
    </location>
</feature>
<dbReference type="GeneID" id="36579677"/>
<feature type="compositionally biased region" description="Polar residues" evidence="1">
    <location>
        <begin position="42"/>
        <end position="55"/>
    </location>
</feature>
<feature type="region of interest" description="Disordered" evidence="1">
    <location>
        <begin position="1"/>
        <end position="115"/>
    </location>
</feature>
<name>A0A2J6SGD6_9HELO</name>
<accession>A0A2J6SGD6</accession>
<proteinExistence type="predicted"/>
<organism evidence="2 3">
    <name type="scientific">Hyaloscypha bicolor E</name>
    <dbReference type="NCBI Taxonomy" id="1095630"/>
    <lineage>
        <taxon>Eukaryota</taxon>
        <taxon>Fungi</taxon>
        <taxon>Dikarya</taxon>
        <taxon>Ascomycota</taxon>
        <taxon>Pezizomycotina</taxon>
        <taxon>Leotiomycetes</taxon>
        <taxon>Helotiales</taxon>
        <taxon>Hyaloscyphaceae</taxon>
        <taxon>Hyaloscypha</taxon>
        <taxon>Hyaloscypha bicolor</taxon>
    </lineage>
</organism>
<feature type="compositionally biased region" description="Basic and acidic residues" evidence="1">
    <location>
        <begin position="58"/>
        <end position="74"/>
    </location>
</feature>
<evidence type="ECO:0000256" key="1">
    <source>
        <dbReference type="SAM" id="MobiDB-lite"/>
    </source>
</evidence>
<sequence>MNTNLLSGRGNVPRAPTPPSAIYHTNNAENWQDRQQPPYPLSSDSEVPQRLNSLQRGKGHEPPHNMARGHERSRSTSRARPAYVQEATGGVTERASPSKALIPSPRRSRELEREAERYVEVTTSKLAERERIAESEARHVTFRETPTMLSMQNSWTETSELGPVHPETTGSGWCHGAESREDRGWNHGFESAEASGWNH</sequence>